<feature type="compositionally biased region" description="Polar residues" evidence="1">
    <location>
        <begin position="153"/>
        <end position="165"/>
    </location>
</feature>
<feature type="region of interest" description="Disordered" evidence="1">
    <location>
        <begin position="67"/>
        <end position="89"/>
    </location>
</feature>
<evidence type="ECO:0000256" key="1">
    <source>
        <dbReference type="SAM" id="MobiDB-lite"/>
    </source>
</evidence>
<keyword evidence="3" id="KW-1185">Reference proteome</keyword>
<reference evidence="2" key="1">
    <citation type="submission" date="2020-05" db="EMBL/GenBank/DDBJ databases">
        <title>Phylogenomic resolution of chytrid fungi.</title>
        <authorList>
            <person name="Stajich J.E."/>
            <person name="Amses K."/>
            <person name="Simmons R."/>
            <person name="Seto K."/>
            <person name="Myers J."/>
            <person name="Bonds A."/>
            <person name="Quandt C.A."/>
            <person name="Barry K."/>
            <person name="Liu P."/>
            <person name="Grigoriev I."/>
            <person name="Longcore J.E."/>
            <person name="James T.Y."/>
        </authorList>
    </citation>
    <scope>NUCLEOTIDE SEQUENCE</scope>
    <source>
        <strain evidence="2">JEL0513</strain>
    </source>
</reference>
<feature type="region of interest" description="Disordered" evidence="1">
    <location>
        <begin position="153"/>
        <end position="177"/>
    </location>
</feature>
<dbReference type="AlphaFoldDB" id="A0AAD5X763"/>
<protein>
    <submittedName>
        <fullName evidence="2">Uncharacterized protein</fullName>
    </submittedName>
</protein>
<feature type="non-terminal residue" evidence="2">
    <location>
        <position position="526"/>
    </location>
</feature>
<dbReference type="Proteomes" id="UP001211907">
    <property type="component" value="Unassembled WGS sequence"/>
</dbReference>
<sequence>HQFATQLHQENAIIGGEGSFINFLKDVKRAGANAVALQKETSATKNKPFNLEYYKDEDNKNILRAISYNSPSSSSDKKGESNTQQVPLKMPITAESIAIARDALKRQEQAINAQQHVSEEALKFKRSQLHAEQVQVDLQRKKVDLSQRELDFSYSSESDASNNDGNNREKQQTAQRTVDKEIEKLKRMTEELRVNQRRVRDEERRKMKQEVGKLRILEKQSKSIGGWEDRWKETARIRQEKGEPFVESDGTAAAATDTDTTTITTPNGFFGNIWSSIFNVKSKATNAAEEIMDRVGEQFELSGKQLERTEEQFQSKIESTFVSQRHYRSLSPTSTSTAAAAEASEASEASELAKSMSAFALAEPNSVNARLLPPSSAVPSHIHDFFNHHHYHHQFAHYPQSPPPPLPLSPMPPPPPLSSMPPPPPPMPSLLSPPPPSPSVLFVGWNALVPPMPHIMPLLPPIPVSSRYSAYTGTSSVIGDFGSTPPSYESELPPVPTEEESVTDVVPTATPGKENPGKKEFKIRFF</sequence>
<feature type="region of interest" description="Disordered" evidence="1">
    <location>
        <begin position="396"/>
        <end position="431"/>
    </location>
</feature>
<proteinExistence type="predicted"/>
<name>A0AAD5X763_9FUNG</name>
<comment type="caution">
    <text evidence="2">The sequence shown here is derived from an EMBL/GenBank/DDBJ whole genome shotgun (WGS) entry which is preliminary data.</text>
</comment>
<evidence type="ECO:0000313" key="2">
    <source>
        <dbReference type="EMBL" id="KAJ3081445.1"/>
    </source>
</evidence>
<feature type="compositionally biased region" description="Basic and acidic residues" evidence="1">
    <location>
        <begin position="166"/>
        <end position="177"/>
    </location>
</feature>
<feature type="region of interest" description="Disordered" evidence="1">
    <location>
        <begin position="483"/>
        <end position="517"/>
    </location>
</feature>
<gene>
    <name evidence="2" type="ORF">HK100_009880</name>
</gene>
<organism evidence="2 3">
    <name type="scientific">Physocladia obscura</name>
    <dbReference type="NCBI Taxonomy" id="109957"/>
    <lineage>
        <taxon>Eukaryota</taxon>
        <taxon>Fungi</taxon>
        <taxon>Fungi incertae sedis</taxon>
        <taxon>Chytridiomycota</taxon>
        <taxon>Chytridiomycota incertae sedis</taxon>
        <taxon>Chytridiomycetes</taxon>
        <taxon>Chytridiales</taxon>
        <taxon>Chytriomycetaceae</taxon>
        <taxon>Physocladia</taxon>
    </lineage>
</organism>
<dbReference type="EMBL" id="JADGJH010005236">
    <property type="protein sequence ID" value="KAJ3081445.1"/>
    <property type="molecule type" value="Genomic_DNA"/>
</dbReference>
<accession>A0AAD5X763</accession>
<evidence type="ECO:0000313" key="3">
    <source>
        <dbReference type="Proteomes" id="UP001211907"/>
    </source>
</evidence>
<feature type="compositionally biased region" description="Pro residues" evidence="1">
    <location>
        <begin position="400"/>
        <end position="431"/>
    </location>
</feature>